<dbReference type="OrthoDB" id="9775082at2"/>
<dbReference type="Proteomes" id="UP000184268">
    <property type="component" value="Unassembled WGS sequence"/>
</dbReference>
<keyword evidence="3" id="KW-0285">Flavoprotein</keyword>
<evidence type="ECO:0000259" key="6">
    <source>
        <dbReference type="PROSITE" id="PS51387"/>
    </source>
</evidence>
<dbReference type="PROSITE" id="PS51387">
    <property type="entry name" value="FAD_PCMH"/>
    <property type="match status" value="1"/>
</dbReference>
<sequence>MSPVDHADLSDFRSTLAGPVLTADNADYDEVRALWNGMVDKRPALIVRCHDRADVVAALAFAQTHKLEIAVRGAGHNIAGNASCDAGMMIDLSTMDAVEVDLAANMARVQPGVTLGQLDAATQAHGLAVPVGINSTTGIAGLTLGGGFGWLCRRYGMTVDALRGAEVITVDGEILYASEQDNAELFWALRGGGGNFGIVTRFDFELYPLGPEVMAGLMVFPLEQAESVLTQYRDWILKTPVEFNTWVVMRHAPPLPFLDESVHGTKVAVLAVCHTGEQAEGEALVKQLRGFGQPVGEHIGMMPFVDWQQAFDPLLAPGARNYWKTHNFTAMEDGLIQAAVKEANGLAGPECEVFFACIAGVANRVSADAMAWNARDARFVMNVHARWQEASDDDACINWARSVFASTRPFASGGAYVNFMTDEEGARVQDAYANNFDKLVAVKRQYDPDNRLHLNQNIRPD</sequence>
<evidence type="ECO:0000256" key="1">
    <source>
        <dbReference type="ARBA" id="ARBA00001974"/>
    </source>
</evidence>
<keyword evidence="8" id="KW-1185">Reference proteome</keyword>
<dbReference type="PANTHER" id="PTHR42973:SF39">
    <property type="entry name" value="FAD-BINDING PCMH-TYPE DOMAIN-CONTAINING PROTEIN"/>
    <property type="match status" value="1"/>
</dbReference>
<dbReference type="RefSeq" id="WP_067662909.1">
    <property type="nucleotide sequence ID" value="NZ_FQXG01000002.1"/>
</dbReference>
<dbReference type="InterPro" id="IPR050416">
    <property type="entry name" value="FAD-linked_Oxidoreductase"/>
</dbReference>
<name>A0A1M5S4V3_9GAMM</name>
<evidence type="ECO:0000313" key="7">
    <source>
        <dbReference type="EMBL" id="SHH33003.1"/>
    </source>
</evidence>
<protein>
    <submittedName>
        <fullName evidence="7">FAD/FMN-containing dehydrogenase</fullName>
    </submittedName>
</protein>
<dbReference type="InterPro" id="IPR016166">
    <property type="entry name" value="FAD-bd_PCMH"/>
</dbReference>
<dbReference type="PANTHER" id="PTHR42973">
    <property type="entry name" value="BINDING OXIDOREDUCTASE, PUTATIVE (AFU_ORTHOLOGUE AFUA_1G17690)-RELATED"/>
    <property type="match status" value="1"/>
</dbReference>
<organism evidence="7 8">
    <name type="scientific">Ferrimonas marina</name>
    <dbReference type="NCBI Taxonomy" id="299255"/>
    <lineage>
        <taxon>Bacteria</taxon>
        <taxon>Pseudomonadati</taxon>
        <taxon>Pseudomonadota</taxon>
        <taxon>Gammaproteobacteria</taxon>
        <taxon>Alteromonadales</taxon>
        <taxon>Ferrimonadaceae</taxon>
        <taxon>Ferrimonas</taxon>
    </lineage>
</organism>
<accession>A0A1M5S4V3</accession>
<keyword evidence="4" id="KW-0274">FAD</keyword>
<dbReference type="Pfam" id="PF08031">
    <property type="entry name" value="BBE"/>
    <property type="match status" value="1"/>
</dbReference>
<dbReference type="AlphaFoldDB" id="A0A1M5S4V3"/>
<evidence type="ECO:0000256" key="4">
    <source>
        <dbReference type="ARBA" id="ARBA00022827"/>
    </source>
</evidence>
<evidence type="ECO:0000256" key="3">
    <source>
        <dbReference type="ARBA" id="ARBA00022630"/>
    </source>
</evidence>
<gene>
    <name evidence="7" type="ORF">SAMN02745129_1855</name>
</gene>
<proteinExistence type="inferred from homology"/>
<dbReference type="Gene3D" id="3.40.462.20">
    <property type="match status" value="1"/>
</dbReference>
<comment type="similarity">
    <text evidence="2">Belongs to the oxygen-dependent FAD-linked oxidoreductase family.</text>
</comment>
<dbReference type="InterPro" id="IPR012951">
    <property type="entry name" value="BBE"/>
</dbReference>
<dbReference type="STRING" id="299255.SAMN02745129_1855"/>
<dbReference type="EMBL" id="FQXG01000002">
    <property type="protein sequence ID" value="SHH33003.1"/>
    <property type="molecule type" value="Genomic_DNA"/>
</dbReference>
<dbReference type="Pfam" id="PF01565">
    <property type="entry name" value="FAD_binding_4"/>
    <property type="match status" value="1"/>
</dbReference>
<dbReference type="GO" id="GO:0071949">
    <property type="term" value="F:FAD binding"/>
    <property type="evidence" value="ECO:0007669"/>
    <property type="project" value="InterPro"/>
</dbReference>
<dbReference type="InterPro" id="IPR036318">
    <property type="entry name" value="FAD-bd_PCMH-like_sf"/>
</dbReference>
<keyword evidence="5" id="KW-0560">Oxidoreductase</keyword>
<evidence type="ECO:0000256" key="2">
    <source>
        <dbReference type="ARBA" id="ARBA00005466"/>
    </source>
</evidence>
<dbReference type="Gene3D" id="3.30.465.10">
    <property type="match status" value="1"/>
</dbReference>
<feature type="domain" description="FAD-binding PCMH-type" evidence="6">
    <location>
        <begin position="39"/>
        <end position="209"/>
    </location>
</feature>
<evidence type="ECO:0000313" key="8">
    <source>
        <dbReference type="Proteomes" id="UP000184268"/>
    </source>
</evidence>
<evidence type="ECO:0000256" key="5">
    <source>
        <dbReference type="ARBA" id="ARBA00023002"/>
    </source>
</evidence>
<dbReference type="Gene3D" id="3.30.43.10">
    <property type="entry name" value="Uridine Diphospho-n-acetylenolpyruvylglucosamine Reductase, domain 2"/>
    <property type="match status" value="1"/>
</dbReference>
<comment type="cofactor">
    <cofactor evidence="1">
        <name>FAD</name>
        <dbReference type="ChEBI" id="CHEBI:57692"/>
    </cofactor>
</comment>
<dbReference type="SUPFAM" id="SSF56176">
    <property type="entry name" value="FAD-binding/transporter-associated domain-like"/>
    <property type="match status" value="1"/>
</dbReference>
<dbReference type="InterPro" id="IPR006094">
    <property type="entry name" value="Oxid_FAD_bind_N"/>
</dbReference>
<dbReference type="GO" id="GO:0016491">
    <property type="term" value="F:oxidoreductase activity"/>
    <property type="evidence" value="ECO:0007669"/>
    <property type="project" value="UniProtKB-KW"/>
</dbReference>
<dbReference type="InterPro" id="IPR016169">
    <property type="entry name" value="FAD-bd_PCMH_sub2"/>
</dbReference>
<dbReference type="InterPro" id="IPR016167">
    <property type="entry name" value="FAD-bd_PCMH_sub1"/>
</dbReference>
<reference evidence="8" key="1">
    <citation type="submission" date="2016-11" db="EMBL/GenBank/DDBJ databases">
        <authorList>
            <person name="Varghese N."/>
            <person name="Submissions S."/>
        </authorList>
    </citation>
    <scope>NUCLEOTIDE SEQUENCE [LARGE SCALE GENOMIC DNA]</scope>
    <source>
        <strain evidence="8">DSM 16917</strain>
    </source>
</reference>